<evidence type="ECO:0000313" key="1">
    <source>
        <dbReference type="EMBL" id="MCH4565617.1"/>
    </source>
</evidence>
<feature type="non-terminal residue" evidence="1">
    <location>
        <position position="1"/>
    </location>
</feature>
<organism evidence="1 2">
    <name type="scientific">Halomonas flagellata</name>
    <dbReference type="NCBI Taxonomy" id="2920385"/>
    <lineage>
        <taxon>Bacteria</taxon>
        <taxon>Pseudomonadati</taxon>
        <taxon>Pseudomonadota</taxon>
        <taxon>Gammaproteobacteria</taxon>
        <taxon>Oceanospirillales</taxon>
        <taxon>Halomonadaceae</taxon>
        <taxon>Halomonas</taxon>
    </lineage>
</organism>
<keyword evidence="2" id="KW-1185">Reference proteome</keyword>
<gene>
    <name evidence="1" type="ORF">MKP05_21220</name>
</gene>
<dbReference type="Pfam" id="PF14305">
    <property type="entry name" value="ATPgrasp_TupA"/>
    <property type="match status" value="1"/>
</dbReference>
<dbReference type="Proteomes" id="UP001202117">
    <property type="component" value="Unassembled WGS sequence"/>
</dbReference>
<dbReference type="RefSeq" id="WP_240570131.1">
    <property type="nucleotide sequence ID" value="NZ_JAKVPY010000085.1"/>
</dbReference>
<dbReference type="InterPro" id="IPR029465">
    <property type="entry name" value="ATPgrasp_TupA"/>
</dbReference>
<evidence type="ECO:0000313" key="2">
    <source>
        <dbReference type="Proteomes" id="UP001202117"/>
    </source>
</evidence>
<name>A0ABS9S0J6_9GAMM</name>
<dbReference type="EMBL" id="JAKVPY010000085">
    <property type="protein sequence ID" value="MCH4565617.1"/>
    <property type="molecule type" value="Genomic_DNA"/>
</dbReference>
<protein>
    <submittedName>
        <fullName evidence="1">Uncharacterized protein</fullName>
    </submittedName>
</protein>
<comment type="caution">
    <text evidence="1">The sequence shown here is derived from an EMBL/GenBank/DDBJ whole genome shotgun (WGS) entry which is preliminary data.</text>
</comment>
<sequence>AQDLAKEIDYCRVDLMLKGDDIYFSEITLSPKRGKLKITPSIWDAKLGSMWDLSLAKTGSIEPVYSCP</sequence>
<proteinExistence type="predicted"/>
<accession>A0ABS9S0J6</accession>
<reference evidence="1 2" key="1">
    <citation type="submission" date="2022-02" db="EMBL/GenBank/DDBJ databases">
        <title>Halomonas fukangensis sp. nov., a halophilic bacterium isolated from a bulk soil of Kalidium foliatum at Fukang.</title>
        <authorList>
            <person name="Huang Y."/>
        </authorList>
    </citation>
    <scope>NUCLEOTIDE SEQUENCE [LARGE SCALE GENOMIC DNA]</scope>
    <source>
        <strain evidence="1 2">EGI 63088</strain>
    </source>
</reference>